<feature type="region of interest" description="Disordered" evidence="1">
    <location>
        <begin position="34"/>
        <end position="53"/>
    </location>
</feature>
<gene>
    <name evidence="2" type="ORF">BE18_31315</name>
</gene>
<dbReference type="AlphaFoldDB" id="A0A150SN65"/>
<evidence type="ECO:0000313" key="2">
    <source>
        <dbReference type="EMBL" id="KYF93820.1"/>
    </source>
</evidence>
<feature type="region of interest" description="Disordered" evidence="1">
    <location>
        <begin position="1"/>
        <end position="24"/>
    </location>
</feature>
<organism evidence="2 3">
    <name type="scientific">Sorangium cellulosum</name>
    <name type="common">Polyangium cellulosum</name>
    <dbReference type="NCBI Taxonomy" id="56"/>
    <lineage>
        <taxon>Bacteria</taxon>
        <taxon>Pseudomonadati</taxon>
        <taxon>Myxococcota</taxon>
        <taxon>Polyangia</taxon>
        <taxon>Polyangiales</taxon>
        <taxon>Polyangiaceae</taxon>
        <taxon>Sorangium</taxon>
    </lineage>
</organism>
<dbReference type="EMBL" id="JEMC01001796">
    <property type="protein sequence ID" value="KYF93820.1"/>
    <property type="molecule type" value="Genomic_DNA"/>
</dbReference>
<feature type="region of interest" description="Disordered" evidence="1">
    <location>
        <begin position="76"/>
        <end position="95"/>
    </location>
</feature>
<evidence type="ECO:0000313" key="3">
    <source>
        <dbReference type="Proteomes" id="UP000075515"/>
    </source>
</evidence>
<feature type="compositionally biased region" description="Polar residues" evidence="1">
    <location>
        <begin position="1"/>
        <end position="11"/>
    </location>
</feature>
<dbReference type="Proteomes" id="UP000075515">
    <property type="component" value="Unassembled WGS sequence"/>
</dbReference>
<proteinExistence type="predicted"/>
<reference evidence="2 3" key="1">
    <citation type="submission" date="2014-02" db="EMBL/GenBank/DDBJ databases">
        <title>The small core and large imbalanced accessory genome model reveals a collaborative survival strategy of Sorangium cellulosum strains in nature.</title>
        <authorList>
            <person name="Han K."/>
            <person name="Peng R."/>
            <person name="Blom J."/>
            <person name="Li Y.-Z."/>
        </authorList>
    </citation>
    <scope>NUCLEOTIDE SEQUENCE [LARGE SCALE GENOMIC DNA]</scope>
    <source>
        <strain evidence="2 3">So0149</strain>
    </source>
</reference>
<accession>A0A150SN65</accession>
<sequence>MSSLHSDSQRTAAGASPSRYDSAPRLHAATWERSTFHTATHRSRASASRPSSTAAFACAMRRALVSEGRSAAALAATVKSASPSEMPRRTWLCTV</sequence>
<comment type="caution">
    <text evidence="2">The sequence shown here is derived from an EMBL/GenBank/DDBJ whole genome shotgun (WGS) entry which is preliminary data.</text>
</comment>
<evidence type="ECO:0000256" key="1">
    <source>
        <dbReference type="SAM" id="MobiDB-lite"/>
    </source>
</evidence>
<protein>
    <submittedName>
        <fullName evidence="2">Uncharacterized protein</fullName>
    </submittedName>
</protein>
<name>A0A150SN65_SORCE</name>